<sequence length="40" mass="4748">MNKEYMAKVKKFSVKDIVITDHMSIIFAFMTMTISESFRK</sequence>
<proteinExistence type="predicted"/>
<evidence type="ECO:0000313" key="3">
    <source>
        <dbReference type="Proteomes" id="UP000789901"/>
    </source>
</evidence>
<gene>
    <name evidence="2" type="ORF">GMARGA_LOCUS1433</name>
</gene>
<evidence type="ECO:0000313" key="2">
    <source>
        <dbReference type="EMBL" id="CAG8484989.1"/>
    </source>
</evidence>
<protein>
    <submittedName>
        <fullName evidence="2">25143_t:CDS:1</fullName>
    </submittedName>
</protein>
<dbReference type="Proteomes" id="UP000789901">
    <property type="component" value="Unassembled WGS sequence"/>
</dbReference>
<organism evidence="2 3">
    <name type="scientific">Gigaspora margarita</name>
    <dbReference type="NCBI Taxonomy" id="4874"/>
    <lineage>
        <taxon>Eukaryota</taxon>
        <taxon>Fungi</taxon>
        <taxon>Fungi incertae sedis</taxon>
        <taxon>Mucoromycota</taxon>
        <taxon>Glomeromycotina</taxon>
        <taxon>Glomeromycetes</taxon>
        <taxon>Diversisporales</taxon>
        <taxon>Gigasporaceae</taxon>
        <taxon>Gigaspora</taxon>
    </lineage>
</organism>
<feature type="transmembrane region" description="Helical" evidence="1">
    <location>
        <begin position="12"/>
        <end position="34"/>
    </location>
</feature>
<keyword evidence="1" id="KW-1133">Transmembrane helix</keyword>
<name>A0ABM8VZC3_GIGMA</name>
<keyword evidence="3" id="KW-1185">Reference proteome</keyword>
<comment type="caution">
    <text evidence="2">The sequence shown here is derived from an EMBL/GenBank/DDBJ whole genome shotgun (WGS) entry which is preliminary data.</text>
</comment>
<keyword evidence="1" id="KW-0472">Membrane</keyword>
<evidence type="ECO:0000256" key="1">
    <source>
        <dbReference type="SAM" id="Phobius"/>
    </source>
</evidence>
<accession>A0ABM8VZC3</accession>
<dbReference type="EMBL" id="CAJVQB010000370">
    <property type="protein sequence ID" value="CAG8484989.1"/>
    <property type="molecule type" value="Genomic_DNA"/>
</dbReference>
<keyword evidence="1" id="KW-0812">Transmembrane</keyword>
<reference evidence="2 3" key="1">
    <citation type="submission" date="2021-06" db="EMBL/GenBank/DDBJ databases">
        <authorList>
            <person name="Kallberg Y."/>
            <person name="Tangrot J."/>
            <person name="Rosling A."/>
        </authorList>
    </citation>
    <scope>NUCLEOTIDE SEQUENCE [LARGE SCALE GENOMIC DNA]</scope>
    <source>
        <strain evidence="2 3">120-4 pot B 10/14</strain>
    </source>
</reference>